<reference evidence="1" key="1">
    <citation type="journal article" date="2015" name="Nature">
        <title>Complex archaea that bridge the gap between prokaryotes and eukaryotes.</title>
        <authorList>
            <person name="Spang A."/>
            <person name="Saw J.H."/>
            <person name="Jorgensen S.L."/>
            <person name="Zaremba-Niedzwiedzka K."/>
            <person name="Martijn J."/>
            <person name="Lind A.E."/>
            <person name="van Eijk R."/>
            <person name="Schleper C."/>
            <person name="Guy L."/>
            <person name="Ettema T.J."/>
        </authorList>
    </citation>
    <scope>NUCLEOTIDE SEQUENCE</scope>
</reference>
<dbReference type="Gene3D" id="3.90.1150.10">
    <property type="entry name" value="Aspartate Aminotransferase, domain 1"/>
    <property type="match status" value="1"/>
</dbReference>
<protein>
    <submittedName>
        <fullName evidence="1">Uncharacterized protein</fullName>
    </submittedName>
</protein>
<accession>A0A0F9BF93</accession>
<dbReference type="AlphaFoldDB" id="A0A0F9BF93"/>
<proteinExistence type="predicted"/>
<gene>
    <name evidence="1" type="ORF">LCGC14_2454040</name>
</gene>
<feature type="non-terminal residue" evidence="1">
    <location>
        <position position="103"/>
    </location>
</feature>
<dbReference type="EMBL" id="LAZR01038044">
    <property type="protein sequence ID" value="KKL20579.1"/>
    <property type="molecule type" value="Genomic_DNA"/>
</dbReference>
<organism evidence="1">
    <name type="scientific">marine sediment metagenome</name>
    <dbReference type="NCBI Taxonomy" id="412755"/>
    <lineage>
        <taxon>unclassified sequences</taxon>
        <taxon>metagenomes</taxon>
        <taxon>ecological metagenomes</taxon>
    </lineage>
</organism>
<dbReference type="InterPro" id="IPR015424">
    <property type="entry name" value="PyrdxlP-dep_Trfase"/>
</dbReference>
<dbReference type="SUPFAM" id="SSF53383">
    <property type="entry name" value="PLP-dependent transferases"/>
    <property type="match status" value="1"/>
</dbReference>
<evidence type="ECO:0000313" key="1">
    <source>
        <dbReference type="EMBL" id="KKL20579.1"/>
    </source>
</evidence>
<name>A0A0F9BF93_9ZZZZ</name>
<dbReference type="InterPro" id="IPR015422">
    <property type="entry name" value="PyrdxlP-dep_Trfase_small"/>
</dbReference>
<sequence length="103" mass="11102">MPLKAEPAGNDGQQTGQRLYRLAKTRIPGGTQLLSKRPEMLLPEQWPSYYSRASGAEVWDLDGNRYIDMSYNGLGSCILGAADPDVDEAVRGAIAAGSMSTLN</sequence>
<comment type="caution">
    <text evidence="1">The sequence shown here is derived from an EMBL/GenBank/DDBJ whole genome shotgun (WGS) entry which is preliminary data.</text>
</comment>